<sequence length="1256" mass="142404">MKHRLTISDGRSQSQRLLPALSGDYFHLYEMRYEQVLAIASEYARLVQFYKLDLKVDGDWQQFFNADETILMASILSIKSDRLSQQFENRLAQQPLYRNWFREDIVAPLHASYRDALNSPLLIVRALNQWLINISAIQSDIAHEVKKLLEGILRGLKWEIKTLCDSTPRVLMPHAKNLMSERFQELVDWPLPEIRTNNSANQGKEKTPSFSEIQHNFHTLNQAIRILQNGIKALLPASLMSGDHDPAISLLIGFIRLFEQLQQRLNRFGDKHIDFYYRDVLGMEAHEQTSDNCFVLIRPSAHARQILIEKGTEFIAGLDEEQNEIIYTADDKTTLNDAKVVAIHTVYFDRKPRHDKVLLSQSSYHKTIALPASDASELDHGKLPPLPLFGAPKPGEHLSGVAASGFGFMIASDTLLMNEGDRSVRVLFQFKKNEQSSIEAILKRIIDKANQNRPQSNLRLSDVFVKLLRSMFRISLTSKNGWHQVGEYRPEYRGLNSELSDNCLAISFSLPASAPAITAYDSKIHGDVYPTRLPLLRFEMTQNEYAYPYDLLTRWLIEDITIEVNVQSCRQLLLHNQIGQLSALAPFLPFGPIPALGSYLVVGCQEVLGKHLTDLSLDIEWSGLPAKVGGFVAHYRGYETPLKPDAVEVKIAALADGKWIKAGANTTLFEYATRSDGSLSNQVSPENRLSLKSVLAFYKPSLPSPSNGNANRFSYTSATMNGLFKISLEGPEAAFGHQEYPQLLSRTLTQNAQKKKLAFSQALPNPPYTPQISRVVLNYAAKTTLNFEQQYQGQELYIQNQLLHLHPMGWETISADHSKQPALIPYYADAGNLYIGLEAKYLQGTLSLYFYLREDSLPMTKIKKTGLNWCYLSENHWHAFSQAQILEDSTYGFMTSGIVQLQVPEQIDQNNTILPAGKFWLRVSADAGLERFCSLYSVYAQAIRLSYSNQHGKKAMPNLPALSIKRSRQQIVGIDSVLQIRPGFNGKEKENAHQFRTRASERLRHKNRAITAADYELLILENFPQVFKVKCFANLRSEQDPAQRIRAGHILIVVLPHLHQGGHANQKPSLSGHLIHEIQEFIRAYAASDVSISVENPVYEDIQVRCTIKLKSHLNGNRHSGRYIEQINQALCAYLSPWNPDGQHQHFGWTLQQHNIISFLHDLDYVEEVTAVSMLQISPIGDANDLLYYLKDNAPLQRSDKDLFPTYPWSVAVPMNEHWIVLVDHYQHQHPKAVGINELKIGSTFIIPSKTPRTET</sequence>
<dbReference type="RefSeq" id="WP_390213961.1">
    <property type="nucleotide sequence ID" value="NZ_JBHLXJ010000017.1"/>
</dbReference>
<reference evidence="1 2" key="1">
    <citation type="submission" date="2024-09" db="EMBL/GenBank/DDBJ databases">
        <authorList>
            <person name="Sun Q."/>
            <person name="Mori K."/>
        </authorList>
    </citation>
    <scope>NUCLEOTIDE SEQUENCE [LARGE SCALE GENOMIC DNA]</scope>
    <source>
        <strain evidence="1 2">CCM 8677</strain>
    </source>
</reference>
<accession>A0ABV6IJZ8</accession>
<gene>
    <name evidence="1" type="ORF">ACFFJH_16090</name>
</gene>
<dbReference type="EMBL" id="JBHLXJ010000017">
    <property type="protein sequence ID" value="MFC0351341.1"/>
    <property type="molecule type" value="Genomic_DNA"/>
</dbReference>
<comment type="caution">
    <text evidence="1">The sequence shown here is derived from an EMBL/GenBank/DDBJ whole genome shotgun (WGS) entry which is preliminary data.</text>
</comment>
<proteinExistence type="predicted"/>
<evidence type="ECO:0000313" key="2">
    <source>
        <dbReference type="Proteomes" id="UP001589844"/>
    </source>
</evidence>
<organism evidence="1 2">
    <name type="scientific">Undibacterium danionis</name>
    <dbReference type="NCBI Taxonomy" id="1812100"/>
    <lineage>
        <taxon>Bacteria</taxon>
        <taxon>Pseudomonadati</taxon>
        <taxon>Pseudomonadota</taxon>
        <taxon>Betaproteobacteria</taxon>
        <taxon>Burkholderiales</taxon>
        <taxon>Oxalobacteraceae</taxon>
        <taxon>Undibacterium</taxon>
    </lineage>
</organism>
<name>A0ABV6IJZ8_9BURK</name>
<evidence type="ECO:0000313" key="1">
    <source>
        <dbReference type="EMBL" id="MFC0351341.1"/>
    </source>
</evidence>
<protein>
    <recommendedName>
        <fullName evidence="3">Baseplate protein J-like domain-containing protein</fullName>
    </recommendedName>
</protein>
<evidence type="ECO:0008006" key="3">
    <source>
        <dbReference type="Google" id="ProtNLM"/>
    </source>
</evidence>
<keyword evidence="2" id="KW-1185">Reference proteome</keyword>
<dbReference type="Proteomes" id="UP001589844">
    <property type="component" value="Unassembled WGS sequence"/>
</dbReference>